<gene>
    <name evidence="2" type="ORF">Amon01_001001800</name>
</gene>
<proteinExistence type="predicted"/>
<organism evidence="2 3">
    <name type="scientific">Ambrosiozyma monospora</name>
    <name type="common">Yeast</name>
    <name type="synonym">Endomycopsis monosporus</name>
    <dbReference type="NCBI Taxonomy" id="43982"/>
    <lineage>
        <taxon>Eukaryota</taxon>
        <taxon>Fungi</taxon>
        <taxon>Dikarya</taxon>
        <taxon>Ascomycota</taxon>
        <taxon>Saccharomycotina</taxon>
        <taxon>Pichiomycetes</taxon>
        <taxon>Pichiales</taxon>
        <taxon>Pichiaceae</taxon>
        <taxon>Ambrosiozyma</taxon>
    </lineage>
</organism>
<sequence length="104" mass="11721">MAPGFHGFHGFKLQESEYKSNQWQSPRQAQAESSRDNIKHEDTVIAAQCYTESRIQNPESRYSVVCVHIAQAQLVSGLWSLSSEHGPRVMPFQGIHSSYSSIVQ</sequence>
<dbReference type="AlphaFoldDB" id="A0A9W6WKT6"/>
<feature type="region of interest" description="Disordered" evidence="1">
    <location>
        <begin position="16"/>
        <end position="39"/>
    </location>
</feature>
<accession>A0A9W6WKT6</accession>
<keyword evidence="3" id="KW-1185">Reference proteome</keyword>
<evidence type="ECO:0000256" key="1">
    <source>
        <dbReference type="SAM" id="MobiDB-lite"/>
    </source>
</evidence>
<evidence type="ECO:0000313" key="3">
    <source>
        <dbReference type="Proteomes" id="UP001165063"/>
    </source>
</evidence>
<dbReference type="Proteomes" id="UP001165063">
    <property type="component" value="Unassembled WGS sequence"/>
</dbReference>
<reference evidence="2" key="1">
    <citation type="submission" date="2023-04" db="EMBL/GenBank/DDBJ databases">
        <title>Ambrosiozyma monospora NBRC 1965.</title>
        <authorList>
            <person name="Ichikawa N."/>
            <person name="Sato H."/>
            <person name="Tonouchi N."/>
        </authorList>
    </citation>
    <scope>NUCLEOTIDE SEQUENCE</scope>
    <source>
        <strain evidence="2">NBRC 1965</strain>
    </source>
</reference>
<feature type="compositionally biased region" description="Polar residues" evidence="1">
    <location>
        <begin position="19"/>
        <end position="32"/>
    </location>
</feature>
<protein>
    <submittedName>
        <fullName evidence="2">Unnamed protein product</fullName>
    </submittedName>
</protein>
<comment type="caution">
    <text evidence="2">The sequence shown here is derived from an EMBL/GenBank/DDBJ whole genome shotgun (WGS) entry which is preliminary data.</text>
</comment>
<evidence type="ECO:0000313" key="2">
    <source>
        <dbReference type="EMBL" id="GME81627.1"/>
    </source>
</evidence>
<dbReference type="EMBL" id="BSXU01014940">
    <property type="protein sequence ID" value="GME81627.1"/>
    <property type="molecule type" value="Genomic_DNA"/>
</dbReference>
<name>A0A9W6WKT6_AMBMO</name>